<accession>A0A846WJI0</accession>
<dbReference type="InterPro" id="IPR023213">
    <property type="entry name" value="CAT-like_dom_sf"/>
</dbReference>
<dbReference type="AlphaFoldDB" id="A0A846WJI0"/>
<dbReference type="InterPro" id="IPR019793">
    <property type="entry name" value="Peroxidases_heam-ligand_BS"/>
</dbReference>
<evidence type="ECO:0000256" key="1">
    <source>
        <dbReference type="SAM" id="MobiDB-lite"/>
    </source>
</evidence>
<sequence>MTNHDRDIRRRPTERLGTERLGTERLGTDDDLFIRMEHALGLGVINQGAWRFDGRLDPDVLSTLATRLRYGRLSRLARRRPPPVRDRWHYTPAAGMTHFENEPVAEGDAVAWARRQAERGVDSVDGPAWRLTAAYSADGRSTLVSLIAAHAVADGWSMVTAVEEAVRGNDYAVTTEPVGPLDDVIDGARTAARAALATGRLIAGTVGSRREPTPAGPVRPAGLIAEEPCGILLSIPADDYARAAARAHGSANALFVAIMVGLLAEAGIVGPDDVVPVSIPVSMHPEGDRRANATTGTTARIRVSDDRYHDLTAIRVACKEAYRSVTTAASSMGNLSQIAQALGDGLVRRLAANGSTPMCLASNLGELSPEFCSLGSGLDAEIAVRAFTGRPAGTADFGGGVSGWFGVGPRAIGLAVTSLDPRLAADDAALAALVRAELKRWELEASEWGG</sequence>
<gene>
    <name evidence="2" type="ORF">HGA05_08905</name>
</gene>
<dbReference type="Gene3D" id="3.30.559.10">
    <property type="entry name" value="Chloramphenicol acetyltransferase-like domain"/>
    <property type="match status" value="1"/>
</dbReference>
<feature type="region of interest" description="Disordered" evidence="1">
    <location>
        <begin position="1"/>
        <end position="22"/>
    </location>
</feature>
<name>A0A846WJI0_9ACTN</name>
<dbReference type="EMBL" id="JAAXPC010000004">
    <property type="protein sequence ID" value="NKY01688.1"/>
    <property type="molecule type" value="Genomic_DNA"/>
</dbReference>
<organism evidence="2 3">
    <name type="scientific">Gordonia polyisoprenivorans</name>
    <dbReference type="NCBI Taxonomy" id="84595"/>
    <lineage>
        <taxon>Bacteria</taxon>
        <taxon>Bacillati</taxon>
        <taxon>Actinomycetota</taxon>
        <taxon>Actinomycetes</taxon>
        <taxon>Mycobacteriales</taxon>
        <taxon>Gordoniaceae</taxon>
        <taxon>Gordonia</taxon>
    </lineage>
</organism>
<proteinExistence type="predicted"/>
<dbReference type="SUPFAM" id="SSF52777">
    <property type="entry name" value="CoA-dependent acyltransferases"/>
    <property type="match status" value="1"/>
</dbReference>
<protein>
    <recommendedName>
        <fullName evidence="4">Diacylglycerol O-acyltransferase</fullName>
    </recommendedName>
</protein>
<comment type="caution">
    <text evidence="2">The sequence shown here is derived from an EMBL/GenBank/DDBJ whole genome shotgun (WGS) entry which is preliminary data.</text>
</comment>
<evidence type="ECO:0000313" key="2">
    <source>
        <dbReference type="EMBL" id="NKY01688.1"/>
    </source>
</evidence>
<reference evidence="2 3" key="1">
    <citation type="submission" date="2020-04" db="EMBL/GenBank/DDBJ databases">
        <title>MicrobeNet Type strains.</title>
        <authorList>
            <person name="Nicholson A.C."/>
        </authorList>
    </citation>
    <scope>NUCLEOTIDE SEQUENCE [LARGE SCALE GENOMIC DNA]</scope>
    <source>
        <strain evidence="2 3">ATCC BAA-14</strain>
    </source>
</reference>
<evidence type="ECO:0008006" key="4">
    <source>
        <dbReference type="Google" id="ProtNLM"/>
    </source>
</evidence>
<dbReference type="Proteomes" id="UP000563898">
    <property type="component" value="Unassembled WGS sequence"/>
</dbReference>
<dbReference type="RefSeq" id="WP_006371964.1">
    <property type="nucleotide sequence ID" value="NZ_JAAXPC010000004.1"/>
</dbReference>
<evidence type="ECO:0000313" key="3">
    <source>
        <dbReference type="Proteomes" id="UP000563898"/>
    </source>
</evidence>
<dbReference type="PROSITE" id="PS00435">
    <property type="entry name" value="PEROXIDASE_1"/>
    <property type="match status" value="1"/>
</dbReference>